<name>A0A5C1I8H0_9SPHI</name>
<keyword evidence="2" id="KW-1185">Reference proteome</keyword>
<protein>
    <submittedName>
        <fullName evidence="1">Pathogenicity locus</fullName>
    </submittedName>
</protein>
<dbReference type="Pfam" id="PF11731">
    <property type="entry name" value="Cdd1"/>
    <property type="match status" value="1"/>
</dbReference>
<dbReference type="RefSeq" id="WP_112575857.1">
    <property type="nucleotide sequence ID" value="NZ_CP043450.1"/>
</dbReference>
<accession>A0A5C1I8H0</accession>
<dbReference type="Proteomes" id="UP000251402">
    <property type="component" value="Chromosome"/>
</dbReference>
<dbReference type="KEGG" id="mrub:DEO27_030425"/>
<reference evidence="1" key="1">
    <citation type="submission" date="2019-08" db="EMBL/GenBank/DDBJ databases">
        <title>Comparative genome analysis confer to the adaptation heavy metal polluted environment.</title>
        <authorList>
            <person name="Li Y."/>
        </authorList>
    </citation>
    <scope>NUCLEOTIDE SEQUENCE [LARGE SCALE GENOMIC DNA]</scope>
    <source>
        <strain evidence="1">P1</strain>
    </source>
</reference>
<organism evidence="1 2">
    <name type="scientific">Mucilaginibacter rubeus</name>
    <dbReference type="NCBI Taxonomy" id="2027860"/>
    <lineage>
        <taxon>Bacteria</taxon>
        <taxon>Pseudomonadati</taxon>
        <taxon>Bacteroidota</taxon>
        <taxon>Sphingobacteriia</taxon>
        <taxon>Sphingobacteriales</taxon>
        <taxon>Sphingobacteriaceae</taxon>
        <taxon>Mucilaginibacter</taxon>
    </lineage>
</organism>
<dbReference type="OrthoDB" id="666031at2"/>
<dbReference type="InterPro" id="IPR021725">
    <property type="entry name" value="Cdd1"/>
</dbReference>
<dbReference type="AlphaFoldDB" id="A0A5C1I8H0"/>
<proteinExistence type="predicted"/>
<sequence length="167" mass="19220">MKKSINLLLNAEEKALLRAQKTKISDLTTFAPDEVAMILNADAERAKEINALIEFQSIPSLGINFATELMQQGYYSLEQLKGKDPVELFNAFERHVGAWADPCVEDSYRLLAHYIKHGDTGKNWWDFTAERKAYRAEHGFPTNRPAKAWYELPQYRHSKQKDFVGNK</sequence>
<evidence type="ECO:0000313" key="2">
    <source>
        <dbReference type="Proteomes" id="UP000251402"/>
    </source>
</evidence>
<dbReference type="EMBL" id="CP043450">
    <property type="protein sequence ID" value="QEM14154.1"/>
    <property type="molecule type" value="Genomic_DNA"/>
</dbReference>
<gene>
    <name evidence="1" type="ORF">DEO27_030425</name>
</gene>
<evidence type="ECO:0000313" key="1">
    <source>
        <dbReference type="EMBL" id="QEM14154.1"/>
    </source>
</evidence>